<organism evidence="1 2">
    <name type="scientific">Monilinia fructicola</name>
    <name type="common">Brown rot fungus</name>
    <name type="synonym">Ciboria fructicola</name>
    <dbReference type="NCBI Taxonomy" id="38448"/>
    <lineage>
        <taxon>Eukaryota</taxon>
        <taxon>Fungi</taxon>
        <taxon>Dikarya</taxon>
        <taxon>Ascomycota</taxon>
        <taxon>Pezizomycotina</taxon>
        <taxon>Leotiomycetes</taxon>
        <taxon>Helotiales</taxon>
        <taxon>Sclerotiniaceae</taxon>
        <taxon>Monilinia</taxon>
    </lineage>
</organism>
<reference evidence="1 2" key="1">
    <citation type="submission" date="2019-06" db="EMBL/GenBank/DDBJ databases">
        <title>Genome Sequence of the Brown Rot Fungal Pathogen Monilinia fructicola.</title>
        <authorList>
            <person name="De Miccolis Angelini R.M."/>
            <person name="Landi L."/>
            <person name="Abate D."/>
            <person name="Pollastro S."/>
            <person name="Romanazzi G."/>
            <person name="Faretra F."/>
        </authorList>
    </citation>
    <scope>NUCLEOTIDE SEQUENCE [LARGE SCALE GENOMIC DNA]</scope>
    <source>
        <strain evidence="1 2">Mfrc123</strain>
    </source>
</reference>
<name>A0A5M9JHX2_MONFR</name>
<dbReference type="EMBL" id="VICG01000010">
    <property type="protein sequence ID" value="KAA8568250.1"/>
    <property type="molecule type" value="Genomic_DNA"/>
</dbReference>
<evidence type="ECO:0000313" key="1">
    <source>
        <dbReference type="EMBL" id="KAA8568250.1"/>
    </source>
</evidence>
<keyword evidence="2" id="KW-1185">Reference proteome</keyword>
<comment type="caution">
    <text evidence="1">The sequence shown here is derived from an EMBL/GenBank/DDBJ whole genome shotgun (WGS) entry which is preliminary data.</text>
</comment>
<accession>A0A5M9JHX2</accession>
<dbReference type="AlphaFoldDB" id="A0A5M9JHX2"/>
<evidence type="ECO:0000313" key="2">
    <source>
        <dbReference type="Proteomes" id="UP000322873"/>
    </source>
</evidence>
<gene>
    <name evidence="1" type="ORF">EYC84_008630</name>
</gene>
<sequence length="71" mass="8327">MVRGHFKNVEQCMRAPVVEHCGRDIKLGEFCLLQLYKGHERYHSSEQHTTISLPQSTRSRQTTLIKEFLIL</sequence>
<proteinExistence type="predicted"/>
<protein>
    <submittedName>
        <fullName evidence="1">Uncharacterized protein</fullName>
    </submittedName>
</protein>
<dbReference type="Proteomes" id="UP000322873">
    <property type="component" value="Unassembled WGS sequence"/>
</dbReference>